<feature type="domain" description="ABC transporter" evidence="8">
    <location>
        <begin position="121"/>
        <end position="360"/>
    </location>
</feature>
<dbReference type="SMART" id="SM00382">
    <property type="entry name" value="AAA"/>
    <property type="match status" value="1"/>
</dbReference>
<dbReference type="InterPro" id="IPR008995">
    <property type="entry name" value="Mo/tungstate-bd_C_term_dom"/>
</dbReference>
<dbReference type="PROSITE" id="PS50893">
    <property type="entry name" value="ABC_TRANSPORTER_2"/>
    <property type="match status" value="1"/>
</dbReference>
<evidence type="ECO:0000256" key="3">
    <source>
        <dbReference type="ARBA" id="ARBA00022741"/>
    </source>
</evidence>
<dbReference type="InterPro" id="IPR003593">
    <property type="entry name" value="AAA+_ATPase"/>
</dbReference>
<evidence type="ECO:0000256" key="6">
    <source>
        <dbReference type="ARBA" id="ARBA00023136"/>
    </source>
</evidence>
<keyword evidence="1" id="KW-0813">Transport</keyword>
<feature type="region of interest" description="Disordered" evidence="7">
    <location>
        <begin position="372"/>
        <end position="405"/>
    </location>
</feature>
<dbReference type="GO" id="GO:0005524">
    <property type="term" value="F:ATP binding"/>
    <property type="evidence" value="ECO:0007669"/>
    <property type="project" value="UniProtKB-KW"/>
</dbReference>
<dbReference type="GO" id="GO:0055052">
    <property type="term" value="C:ATP-binding cassette (ABC) transporter complex, substrate-binding subunit-containing"/>
    <property type="evidence" value="ECO:0007669"/>
    <property type="project" value="TreeGrafter"/>
</dbReference>
<proteinExistence type="predicted"/>
<evidence type="ECO:0000256" key="1">
    <source>
        <dbReference type="ARBA" id="ARBA00022448"/>
    </source>
</evidence>
<dbReference type="InterPro" id="IPR013611">
    <property type="entry name" value="Transp-assoc_OB_typ2"/>
</dbReference>
<organism evidence="9 10">
    <name type="scientific">Streptomyces spongiae</name>
    <dbReference type="NCBI Taxonomy" id="565072"/>
    <lineage>
        <taxon>Bacteria</taxon>
        <taxon>Bacillati</taxon>
        <taxon>Actinomycetota</taxon>
        <taxon>Actinomycetes</taxon>
        <taxon>Kitasatosporales</taxon>
        <taxon>Streptomycetaceae</taxon>
        <taxon>Streptomyces</taxon>
    </lineage>
</organism>
<evidence type="ECO:0000313" key="9">
    <source>
        <dbReference type="EMBL" id="MPY56090.1"/>
    </source>
</evidence>
<dbReference type="Pfam" id="PF08402">
    <property type="entry name" value="TOBE_2"/>
    <property type="match status" value="1"/>
</dbReference>
<keyword evidence="2" id="KW-1003">Cell membrane</keyword>
<comment type="caution">
    <text evidence="9">The sequence shown here is derived from an EMBL/GenBank/DDBJ whole genome shotgun (WGS) entry which is preliminary data.</text>
</comment>
<dbReference type="InterPro" id="IPR017871">
    <property type="entry name" value="ABC_transporter-like_CS"/>
</dbReference>
<dbReference type="InterPro" id="IPR047641">
    <property type="entry name" value="ABC_transpr_MalK/UgpC-like"/>
</dbReference>
<dbReference type="FunFam" id="3.40.50.300:FF:000042">
    <property type="entry name" value="Maltose/maltodextrin ABC transporter, ATP-binding protein"/>
    <property type="match status" value="1"/>
</dbReference>
<dbReference type="PANTHER" id="PTHR43875">
    <property type="entry name" value="MALTODEXTRIN IMPORT ATP-BINDING PROTEIN MSMX"/>
    <property type="match status" value="1"/>
</dbReference>
<accession>A0A5N8X9C8</accession>
<name>A0A5N8X9C8_9ACTN</name>
<dbReference type="InterPro" id="IPR003439">
    <property type="entry name" value="ABC_transporter-like_ATP-bd"/>
</dbReference>
<keyword evidence="6" id="KW-0472">Membrane</keyword>
<evidence type="ECO:0000256" key="2">
    <source>
        <dbReference type="ARBA" id="ARBA00022475"/>
    </source>
</evidence>
<dbReference type="Proteomes" id="UP000400924">
    <property type="component" value="Unassembled WGS sequence"/>
</dbReference>
<keyword evidence="4 9" id="KW-0067">ATP-binding</keyword>
<dbReference type="Pfam" id="PF00005">
    <property type="entry name" value="ABC_tran"/>
    <property type="match status" value="1"/>
</dbReference>
<dbReference type="InterPro" id="IPR027417">
    <property type="entry name" value="P-loop_NTPase"/>
</dbReference>
<dbReference type="GO" id="GO:0016887">
    <property type="term" value="F:ATP hydrolysis activity"/>
    <property type="evidence" value="ECO:0007669"/>
    <property type="project" value="InterPro"/>
</dbReference>
<dbReference type="AlphaFoldDB" id="A0A5N8X9C8"/>
<protein>
    <submittedName>
        <fullName evidence="9">ABC transporter ATP-binding protein</fullName>
    </submittedName>
</protein>
<gene>
    <name evidence="9" type="ORF">FNH08_02510</name>
</gene>
<evidence type="ECO:0000256" key="7">
    <source>
        <dbReference type="SAM" id="MobiDB-lite"/>
    </source>
</evidence>
<feature type="compositionally biased region" description="Low complexity" evidence="7">
    <location>
        <begin position="388"/>
        <end position="405"/>
    </location>
</feature>
<dbReference type="SUPFAM" id="SSF50331">
    <property type="entry name" value="MOP-like"/>
    <property type="match status" value="1"/>
</dbReference>
<sequence length="520" mass="55702">MGCPLLRDGAEHRPAPQRRPAVRQLHGDRQGPGTDHTVGRLGAAQGPRHGDHQRQGTDPGSGQAHTGCRVRVPEEVEVPVPVAAVAAGLCQEPCTAVWAPTPTGAHSHLIFGCEESPVSHVRIEGLTKRFAGKPPAIAVDDLSLEIEPGEFIVLLGPSGCGKTTTLRCLAGLETPDEGRISLGDQTVLDAHGKINLPPNKRRIGMVFQSYALWPHMTVRRNIGYPLRTRRVAREQARTRIEEAAELVDCSALLDRYPAQLSGGQQQRVALARGLAAQPDLVLFDEPLSNLDARLRDQVRAQLHELHARLGFTAVFVTHDQSEALALGDRLAIMRAGRIEQLGTPERVFEEPATEYVAGFIGMSNRLPLRRQGEGWGLADQPGTDDPSGAAGQTGTAGQPGATGQAVAHELPVPRSHSEISARLRPDDLRLCPAEEEPPDHGVGLPAEVVDAQFGGRHMDVVVTVAGNRLHARAPLTGKPWARSLSRGQRVTAWFAKDAAIYYDADGVRTATHAPAAAVGA</sequence>
<dbReference type="Gene3D" id="3.40.50.300">
    <property type="entry name" value="P-loop containing nucleotide triphosphate hydrolases"/>
    <property type="match status" value="1"/>
</dbReference>
<keyword evidence="5" id="KW-1278">Translocase</keyword>
<dbReference type="OrthoDB" id="9802264at2"/>
<dbReference type="SUPFAM" id="SSF52540">
    <property type="entry name" value="P-loop containing nucleoside triphosphate hydrolases"/>
    <property type="match status" value="1"/>
</dbReference>
<evidence type="ECO:0000256" key="5">
    <source>
        <dbReference type="ARBA" id="ARBA00022967"/>
    </source>
</evidence>
<feature type="region of interest" description="Disordered" evidence="7">
    <location>
        <begin position="1"/>
        <end position="66"/>
    </location>
</feature>
<evidence type="ECO:0000259" key="8">
    <source>
        <dbReference type="PROSITE" id="PS50893"/>
    </source>
</evidence>
<keyword evidence="10" id="KW-1185">Reference proteome</keyword>
<dbReference type="PROSITE" id="PS00211">
    <property type="entry name" value="ABC_TRANSPORTER_1"/>
    <property type="match status" value="1"/>
</dbReference>
<dbReference type="GO" id="GO:0140359">
    <property type="term" value="F:ABC-type transporter activity"/>
    <property type="evidence" value="ECO:0007669"/>
    <property type="project" value="UniProtKB-ARBA"/>
</dbReference>
<dbReference type="PANTHER" id="PTHR43875:SF15">
    <property type="entry name" value="TREHALOSE IMPORT ATP-BINDING PROTEIN SUGC"/>
    <property type="match status" value="1"/>
</dbReference>
<evidence type="ECO:0000313" key="10">
    <source>
        <dbReference type="Proteomes" id="UP000400924"/>
    </source>
</evidence>
<dbReference type="EMBL" id="VJZC01000007">
    <property type="protein sequence ID" value="MPY56090.1"/>
    <property type="molecule type" value="Genomic_DNA"/>
</dbReference>
<keyword evidence="3" id="KW-0547">Nucleotide-binding</keyword>
<evidence type="ECO:0000256" key="4">
    <source>
        <dbReference type="ARBA" id="ARBA00022840"/>
    </source>
</evidence>
<reference evidence="9 10" key="1">
    <citation type="submission" date="2019-07" db="EMBL/GenBank/DDBJ databases">
        <title>New species of Amycolatopsis and Streptomyces.</title>
        <authorList>
            <person name="Duangmal K."/>
            <person name="Teo W.F.A."/>
            <person name="Lipun K."/>
        </authorList>
    </citation>
    <scope>NUCLEOTIDE SEQUENCE [LARGE SCALE GENOMIC DNA]</scope>
    <source>
        <strain evidence="9 10">NBRC 106415</strain>
    </source>
</reference>